<evidence type="ECO:0000259" key="1">
    <source>
        <dbReference type="SMART" id="SM00953"/>
    </source>
</evidence>
<evidence type="ECO:0000313" key="3">
    <source>
        <dbReference type="Proteomes" id="UP000033352"/>
    </source>
</evidence>
<proteinExistence type="predicted"/>
<name>A0A0F1BG65_9ENTR</name>
<reference evidence="2 3" key="1">
    <citation type="submission" date="2015-03" db="EMBL/GenBank/DDBJ databases">
        <authorList>
            <person name="McCorrison J."/>
            <person name="Sanka R."/>
            <person name="Adams M."/>
            <person name="Brinkac L."/>
            <person name="Nierman W."/>
            <person name="Sutton G."/>
            <person name="Nelson K."/>
            <person name="Kiedrowski L."/>
            <person name="Guerrero D."/>
            <person name="Bonomo R."/>
        </authorList>
    </citation>
    <scope>NUCLEOTIDE SEQUENCE [LARGE SCALE GENOMIC DNA]</scope>
    <source>
        <strain evidence="2 3">35699</strain>
    </source>
</reference>
<dbReference type="Pfam" id="PF08808">
    <property type="entry name" value="RES"/>
    <property type="match status" value="1"/>
</dbReference>
<evidence type="ECO:0000313" key="2">
    <source>
        <dbReference type="EMBL" id="KJN32264.1"/>
    </source>
</evidence>
<organism evidence="2 3">
    <name type="scientific">Enterobacter sichuanensis</name>
    <dbReference type="NCBI Taxonomy" id="2071710"/>
    <lineage>
        <taxon>Bacteria</taxon>
        <taxon>Pseudomonadati</taxon>
        <taxon>Pseudomonadota</taxon>
        <taxon>Gammaproteobacteria</taxon>
        <taxon>Enterobacterales</taxon>
        <taxon>Enterobacteriaceae</taxon>
        <taxon>Enterobacter</taxon>
        <taxon>Enterobacter cloacae complex</taxon>
    </lineage>
</organism>
<comment type="caution">
    <text evidence="2">The sequence shown here is derived from an EMBL/GenBank/DDBJ whole genome shotgun (WGS) entry which is preliminary data.</text>
</comment>
<dbReference type="InterPro" id="IPR014914">
    <property type="entry name" value="RES_dom"/>
</dbReference>
<dbReference type="SMART" id="SM00953">
    <property type="entry name" value="RES"/>
    <property type="match status" value="1"/>
</dbReference>
<gene>
    <name evidence="2" type="ORF">SS37_01545</name>
</gene>
<dbReference type="EMBL" id="JZYX01000003">
    <property type="protein sequence ID" value="KJN32264.1"/>
    <property type="molecule type" value="Genomic_DNA"/>
</dbReference>
<sequence>MIFYRLVTGRYASEAWSGSGANQYGGRWNHKGHPAVYVSTTISLASLEILVHVKKDSVLNQYQLFSIEIPDEQIDYLDKAWLPDDWQENPAPVSTMDLGTGWLQSRSALALILPSCIIPYENNAILNPLHPVFQQVLGTVKRLPFIFDPRLGEKTAP</sequence>
<dbReference type="RefSeq" id="WP_045284499.1">
    <property type="nucleotide sequence ID" value="NZ_JZYX01000003.1"/>
</dbReference>
<protein>
    <submittedName>
        <fullName evidence="2">RES domain protein</fullName>
    </submittedName>
</protein>
<dbReference type="Proteomes" id="UP000033352">
    <property type="component" value="Unassembled WGS sequence"/>
</dbReference>
<dbReference type="PATRIC" id="fig|1619248.3.peg.2182"/>
<dbReference type="AlphaFoldDB" id="A0A0F1BG65"/>
<dbReference type="OrthoDB" id="9789501at2"/>
<accession>A0A0F1BG65</accession>
<feature type="domain" description="RES" evidence="1">
    <location>
        <begin position="15"/>
        <end position="140"/>
    </location>
</feature>